<reference evidence="1 2" key="1">
    <citation type="submission" date="2012-10" db="EMBL/GenBank/DDBJ databases">
        <authorList>
            <person name="Harkins D.M."/>
            <person name="Durkin A.S."/>
            <person name="Brinkac L.M."/>
            <person name="Haft D.H."/>
            <person name="Selengut J.D."/>
            <person name="Sanka R."/>
            <person name="DePew J."/>
            <person name="Purushe J."/>
            <person name="Chanthongthip A."/>
            <person name="Lattana O."/>
            <person name="Phetsouvanh R."/>
            <person name="Newton P.N."/>
            <person name="Vinetz J.M."/>
            <person name="Sutton G.G."/>
            <person name="Nierman W.C."/>
            <person name="Fouts D.E."/>
        </authorList>
    </citation>
    <scope>NUCLEOTIDE SEQUENCE [LARGE SCALE GENOMIC DNA]</scope>
    <source>
        <strain evidence="1 2">UI 12758</strain>
    </source>
</reference>
<evidence type="ECO:0008006" key="3">
    <source>
        <dbReference type="Google" id="ProtNLM"/>
    </source>
</evidence>
<gene>
    <name evidence="1" type="ORF">LEP1GSC105_2984</name>
</gene>
<sequence length="62" mass="7539">MINSRKVIYPTTNLYEIEYRKFLLQSHISISIQNTRILYYKFVPQPQRLLHNHSLGIFNKMQ</sequence>
<evidence type="ECO:0000313" key="1">
    <source>
        <dbReference type="EMBL" id="EKR54455.1"/>
    </source>
</evidence>
<dbReference type="AlphaFoldDB" id="A0A0E2D4E1"/>
<evidence type="ECO:0000313" key="2">
    <source>
        <dbReference type="Proteomes" id="UP000001340"/>
    </source>
</evidence>
<name>A0A0E2D4E1_LEPIR</name>
<dbReference type="RefSeq" id="WP_001974189.1">
    <property type="nucleotide sequence ID" value="NZ_AHNR02000045.1"/>
</dbReference>
<comment type="caution">
    <text evidence="1">The sequence shown here is derived from an EMBL/GenBank/DDBJ whole genome shotgun (WGS) entry which is preliminary data.</text>
</comment>
<dbReference type="EMBL" id="AHNR02000045">
    <property type="protein sequence ID" value="EKR54455.1"/>
    <property type="molecule type" value="Genomic_DNA"/>
</dbReference>
<accession>A0A0E2D4E1</accession>
<proteinExistence type="predicted"/>
<dbReference type="Proteomes" id="UP000001340">
    <property type="component" value="Unassembled WGS sequence"/>
</dbReference>
<organism evidence="1 2">
    <name type="scientific">Leptospira interrogans str. UI 12758</name>
    <dbReference type="NCBI Taxonomy" id="1049938"/>
    <lineage>
        <taxon>Bacteria</taxon>
        <taxon>Pseudomonadati</taxon>
        <taxon>Spirochaetota</taxon>
        <taxon>Spirochaetia</taxon>
        <taxon>Leptospirales</taxon>
        <taxon>Leptospiraceae</taxon>
        <taxon>Leptospira</taxon>
    </lineage>
</organism>
<protein>
    <recommendedName>
        <fullName evidence="3">SLEI domain protein, PF07620 family</fullName>
    </recommendedName>
</protein>